<dbReference type="InterPro" id="IPR013094">
    <property type="entry name" value="AB_hydrolase_3"/>
</dbReference>
<dbReference type="PROSITE" id="PS01174">
    <property type="entry name" value="LIPASE_GDXG_SER"/>
    <property type="match status" value="1"/>
</dbReference>
<dbReference type="Proteomes" id="UP000195105">
    <property type="component" value="Unassembled WGS sequence"/>
</dbReference>
<dbReference type="AlphaFoldDB" id="A0A243SA87"/>
<dbReference type="SUPFAM" id="SSF53474">
    <property type="entry name" value="alpha/beta-Hydrolases"/>
    <property type="match status" value="1"/>
</dbReference>
<dbReference type="EMBL" id="NGFN01000009">
    <property type="protein sequence ID" value="OUD04635.1"/>
    <property type="molecule type" value="Genomic_DNA"/>
</dbReference>
<feature type="domain" description="Alpha/beta hydrolase fold-3" evidence="4">
    <location>
        <begin position="79"/>
        <end position="285"/>
    </location>
</feature>
<dbReference type="PANTHER" id="PTHR48081">
    <property type="entry name" value="AB HYDROLASE SUPERFAMILY PROTEIN C4A8.06C"/>
    <property type="match status" value="1"/>
</dbReference>
<organism evidence="5 6">
    <name type="scientific">Streptomyces swartbergensis</name>
    <dbReference type="NCBI Taxonomy" id="487165"/>
    <lineage>
        <taxon>Bacteria</taxon>
        <taxon>Bacillati</taxon>
        <taxon>Actinomycetota</taxon>
        <taxon>Actinomycetes</taxon>
        <taxon>Kitasatosporales</taxon>
        <taxon>Streptomycetaceae</taxon>
        <taxon>Streptomyces</taxon>
    </lineage>
</organism>
<name>A0A243SA87_9ACTN</name>
<feature type="active site" evidence="3">
    <location>
        <position position="157"/>
    </location>
</feature>
<comment type="caution">
    <text evidence="5">The sequence shown here is derived from an EMBL/GenBank/DDBJ whole genome shotgun (WGS) entry which is preliminary data.</text>
</comment>
<keyword evidence="6" id="KW-1185">Reference proteome</keyword>
<accession>A0A243SA87</accession>
<dbReference type="Gene3D" id="3.40.50.1820">
    <property type="entry name" value="alpha/beta hydrolase"/>
    <property type="match status" value="1"/>
</dbReference>
<gene>
    <name evidence="5" type="ORF">CA983_03125</name>
</gene>
<evidence type="ECO:0000256" key="3">
    <source>
        <dbReference type="PROSITE-ProRule" id="PRU10038"/>
    </source>
</evidence>
<dbReference type="GO" id="GO:0016787">
    <property type="term" value="F:hydrolase activity"/>
    <property type="evidence" value="ECO:0007669"/>
    <property type="project" value="UniProtKB-KW"/>
</dbReference>
<evidence type="ECO:0000259" key="4">
    <source>
        <dbReference type="Pfam" id="PF07859"/>
    </source>
</evidence>
<evidence type="ECO:0000313" key="5">
    <source>
        <dbReference type="EMBL" id="OUD04635.1"/>
    </source>
</evidence>
<evidence type="ECO:0000256" key="2">
    <source>
        <dbReference type="ARBA" id="ARBA00022801"/>
    </source>
</evidence>
<dbReference type="PANTHER" id="PTHR48081:SF8">
    <property type="entry name" value="ALPHA_BETA HYDROLASE FOLD-3 DOMAIN-CONTAINING PROTEIN-RELATED"/>
    <property type="match status" value="1"/>
</dbReference>
<protein>
    <recommendedName>
        <fullName evidence="4">Alpha/beta hydrolase fold-3 domain-containing protein</fullName>
    </recommendedName>
</protein>
<proteinExistence type="inferred from homology"/>
<dbReference type="InterPro" id="IPR033140">
    <property type="entry name" value="Lipase_GDXG_put_SER_AS"/>
</dbReference>
<dbReference type="RefSeq" id="WP_244206605.1">
    <property type="nucleotide sequence ID" value="NZ_NGFN01000009.1"/>
</dbReference>
<reference evidence="5 6" key="1">
    <citation type="submission" date="2017-05" db="EMBL/GenBank/DDBJ databases">
        <title>Biotechnological potential of actinobacteria isolated from South African environments.</title>
        <authorList>
            <person name="Le Roes-Hill M."/>
            <person name="Prins A."/>
            <person name="Durrell K.A."/>
        </authorList>
    </citation>
    <scope>NUCLEOTIDE SEQUENCE [LARGE SCALE GENOMIC DNA]</scope>
    <source>
        <strain evidence="5 6">HMC13</strain>
    </source>
</reference>
<keyword evidence="2" id="KW-0378">Hydrolase</keyword>
<evidence type="ECO:0000256" key="1">
    <source>
        <dbReference type="ARBA" id="ARBA00010515"/>
    </source>
</evidence>
<evidence type="ECO:0000313" key="6">
    <source>
        <dbReference type="Proteomes" id="UP000195105"/>
    </source>
</evidence>
<sequence>MSELDAQTQTVLAERAAAGDRPMREATVQESRAATWGWLPYMGVPPALAKVEDRIIPSRTAEIPVRIYTPPGEGPFPALVVFHGGCWIVGNIHLSDRPHRALAAETGCVVVAVNYQKAPEHPFPVPLEDCHAGYTWTIEHARELGIDPARIGVAGDSAGGNLAAAVCLKARDLGEQVPAAQVLIYPALDPDLETVSAKDYAEGFGLTTEDMRWSWQQYAPDESVRVSPWVSPLRAPSLEGLPPAVIVTAGFDILRDEGLLYAERLVAAGVPTVALHYEDSIHGFLWIGGVLDVCHRMLGEVGGALRDLWA</sequence>
<comment type="similarity">
    <text evidence="1">Belongs to the 'GDXG' lipolytic enzyme family.</text>
</comment>
<dbReference type="InterPro" id="IPR029058">
    <property type="entry name" value="AB_hydrolase_fold"/>
</dbReference>
<dbReference type="Pfam" id="PF07859">
    <property type="entry name" value="Abhydrolase_3"/>
    <property type="match status" value="1"/>
</dbReference>
<dbReference type="InterPro" id="IPR050300">
    <property type="entry name" value="GDXG_lipolytic_enzyme"/>
</dbReference>